<dbReference type="PANTHER" id="PTHR24147:SF53">
    <property type="entry name" value="ANKYRIN REPEAT DOMAIN 26"/>
    <property type="match status" value="1"/>
</dbReference>
<feature type="region of interest" description="Disordered" evidence="4">
    <location>
        <begin position="1"/>
        <end position="23"/>
    </location>
</feature>
<keyword evidence="2" id="KW-0040">ANK repeat</keyword>
<dbReference type="Pfam" id="PF14915">
    <property type="entry name" value="CCDC144C"/>
    <property type="match status" value="1"/>
</dbReference>
<evidence type="ECO:0000256" key="4">
    <source>
        <dbReference type="SAM" id="MobiDB-lite"/>
    </source>
</evidence>
<protein>
    <recommendedName>
        <fullName evidence="9">Ankyrin repeat domain-containing protein 26</fullName>
    </recommendedName>
</protein>
<dbReference type="PROSITE" id="PS50297">
    <property type="entry name" value="ANK_REP_REGION"/>
    <property type="match status" value="3"/>
</dbReference>
<reference evidence="7" key="3">
    <citation type="submission" date="2025-09" db="UniProtKB">
        <authorList>
            <consortium name="Ensembl"/>
        </authorList>
    </citation>
    <scope>IDENTIFICATION</scope>
</reference>
<name>A0A8C3V6W9_CATUS</name>
<dbReference type="Pfam" id="PF12001">
    <property type="entry name" value="DUF3496"/>
    <property type="match status" value="1"/>
</dbReference>
<evidence type="ECO:0000259" key="6">
    <source>
        <dbReference type="Pfam" id="PF14915"/>
    </source>
</evidence>
<dbReference type="InterPro" id="IPR021885">
    <property type="entry name" value="DUF3496"/>
</dbReference>
<feature type="region of interest" description="Disordered" evidence="4">
    <location>
        <begin position="504"/>
        <end position="523"/>
    </location>
</feature>
<feature type="domain" description="CCDC144C-like coiled-coil" evidence="6">
    <location>
        <begin position="407"/>
        <end position="885"/>
    </location>
</feature>
<feature type="repeat" description="ANK" evidence="2">
    <location>
        <begin position="99"/>
        <end position="131"/>
    </location>
</feature>
<dbReference type="SMART" id="SM00248">
    <property type="entry name" value="ANK"/>
    <property type="match status" value="3"/>
</dbReference>
<proteinExistence type="predicted"/>
<evidence type="ECO:0000313" key="8">
    <source>
        <dbReference type="Proteomes" id="UP000694563"/>
    </source>
</evidence>
<dbReference type="InterPro" id="IPR050657">
    <property type="entry name" value="Ankyrin_repeat_domain"/>
</dbReference>
<dbReference type="AlphaFoldDB" id="A0A8C3V6W9"/>
<dbReference type="PRINTS" id="PR01415">
    <property type="entry name" value="ANKYRIN"/>
</dbReference>
<evidence type="ECO:0000256" key="3">
    <source>
        <dbReference type="SAM" id="Coils"/>
    </source>
</evidence>
<feature type="coiled-coil region" evidence="3">
    <location>
        <begin position="530"/>
        <end position="829"/>
    </location>
</feature>
<dbReference type="Pfam" id="PF12796">
    <property type="entry name" value="Ank_2"/>
    <property type="match status" value="1"/>
</dbReference>
<evidence type="ECO:0000256" key="1">
    <source>
        <dbReference type="ARBA" id="ARBA00023054"/>
    </source>
</evidence>
<feature type="compositionally biased region" description="Basic residues" evidence="4">
    <location>
        <begin position="1"/>
        <end position="12"/>
    </location>
</feature>
<dbReference type="InterPro" id="IPR002110">
    <property type="entry name" value="Ankyrin_rpt"/>
</dbReference>
<reference evidence="7" key="1">
    <citation type="submission" date="2020-10" db="EMBL/GenBank/DDBJ databases">
        <title>Catharus ustulatus (Swainson's thrush) genome, bCatUst1, primary haplotype v2.</title>
        <authorList>
            <person name="Delmore K."/>
            <person name="Vafadar M."/>
            <person name="Formenti G."/>
            <person name="Chow W."/>
            <person name="Pelan S."/>
            <person name="Howe K."/>
            <person name="Rhie A."/>
            <person name="Mountcastle J."/>
            <person name="Haase B."/>
            <person name="Fedrigo O."/>
            <person name="Jarvis E.D."/>
        </authorList>
    </citation>
    <scope>NUCLEOTIDE SEQUENCE [LARGE SCALE GENOMIC DNA]</scope>
</reference>
<feature type="compositionally biased region" description="Basic and acidic residues" evidence="4">
    <location>
        <begin position="1229"/>
        <end position="1240"/>
    </location>
</feature>
<feature type="region of interest" description="Disordered" evidence="4">
    <location>
        <begin position="1216"/>
        <end position="1240"/>
    </location>
</feature>
<dbReference type="SUPFAM" id="SSF48403">
    <property type="entry name" value="Ankyrin repeat"/>
    <property type="match status" value="1"/>
</dbReference>
<feature type="coiled-coil region" evidence="3">
    <location>
        <begin position="940"/>
        <end position="998"/>
    </location>
</feature>
<feature type="domain" description="DUF3496" evidence="5">
    <location>
        <begin position="1054"/>
        <end position="1168"/>
    </location>
</feature>
<dbReference type="Ensembl" id="ENSCUST00005024228.1">
    <property type="protein sequence ID" value="ENSCUSP00005023391.1"/>
    <property type="gene ID" value="ENSCUSG00005014688.1"/>
</dbReference>
<dbReference type="Proteomes" id="UP000694563">
    <property type="component" value="Chromosome 4"/>
</dbReference>
<feature type="region of interest" description="Disordered" evidence="4">
    <location>
        <begin position="177"/>
        <end position="248"/>
    </location>
</feature>
<dbReference type="Gene3D" id="1.25.40.20">
    <property type="entry name" value="Ankyrin repeat-containing domain"/>
    <property type="match status" value="2"/>
</dbReference>
<dbReference type="Pfam" id="PF00023">
    <property type="entry name" value="Ank"/>
    <property type="match status" value="1"/>
</dbReference>
<dbReference type="InterPro" id="IPR036770">
    <property type="entry name" value="Ankyrin_rpt-contain_sf"/>
</dbReference>
<feature type="repeat" description="ANK" evidence="2">
    <location>
        <begin position="66"/>
        <end position="98"/>
    </location>
</feature>
<evidence type="ECO:0000256" key="2">
    <source>
        <dbReference type="PROSITE-ProRule" id="PRU00023"/>
    </source>
</evidence>
<evidence type="ECO:0000259" key="5">
    <source>
        <dbReference type="Pfam" id="PF12001"/>
    </source>
</evidence>
<dbReference type="PANTHER" id="PTHR24147">
    <property type="entry name" value="ANKYRIN REPEAT DOMAIN 36-RELATED"/>
    <property type="match status" value="1"/>
</dbReference>
<dbReference type="InterPro" id="IPR039497">
    <property type="entry name" value="CC144C-like_CC_dom"/>
</dbReference>
<reference evidence="7" key="2">
    <citation type="submission" date="2025-08" db="UniProtKB">
        <authorList>
            <consortium name="Ensembl"/>
        </authorList>
    </citation>
    <scope>IDENTIFICATION</scope>
</reference>
<feature type="coiled-coil region" evidence="3">
    <location>
        <begin position="1100"/>
        <end position="1134"/>
    </location>
</feature>
<feature type="repeat" description="ANK" evidence="2">
    <location>
        <begin position="132"/>
        <end position="164"/>
    </location>
</feature>
<keyword evidence="8" id="KW-1185">Reference proteome</keyword>
<evidence type="ECO:0008006" key="9">
    <source>
        <dbReference type="Google" id="ProtNLM"/>
    </source>
</evidence>
<dbReference type="PROSITE" id="PS50088">
    <property type="entry name" value="ANK_REPEAT"/>
    <property type="match status" value="3"/>
</dbReference>
<feature type="compositionally biased region" description="Acidic residues" evidence="4">
    <location>
        <begin position="177"/>
        <end position="241"/>
    </location>
</feature>
<organism evidence="7 8">
    <name type="scientific">Catharus ustulatus</name>
    <name type="common">Russet-backed thrush</name>
    <name type="synonym">Hylocichla ustulatus</name>
    <dbReference type="NCBI Taxonomy" id="91951"/>
    <lineage>
        <taxon>Eukaryota</taxon>
        <taxon>Metazoa</taxon>
        <taxon>Chordata</taxon>
        <taxon>Craniata</taxon>
        <taxon>Vertebrata</taxon>
        <taxon>Euteleostomi</taxon>
        <taxon>Archelosauria</taxon>
        <taxon>Archosauria</taxon>
        <taxon>Dinosauria</taxon>
        <taxon>Saurischia</taxon>
        <taxon>Theropoda</taxon>
        <taxon>Coelurosauria</taxon>
        <taxon>Aves</taxon>
        <taxon>Neognathae</taxon>
        <taxon>Neoaves</taxon>
        <taxon>Telluraves</taxon>
        <taxon>Australaves</taxon>
        <taxon>Passeriformes</taxon>
        <taxon>Turdidae</taxon>
        <taxon>Catharus</taxon>
    </lineage>
</organism>
<accession>A0A8C3V6W9</accession>
<sequence length="1240" mass="144717">MKRIFGFGRKKKEQPPPGNASLPCPAGAYELRQKDLGKLHRAAASGDLAQVRQGLKKYGIDGRDKAERTALHLACANGHVDVVMCLVENKCKLNLFDNDNRSPLMKAVQCQQEKCVAILLEHGADPNLADADGNTALHLAVLTGNTTVGGLLLEHNANIDAQNKVISYIYISAASNLDEEELEEEEEEEEDENDNGDGDDDYEEEEEEEEEDDEDFTEDEKEEEELEDEETQSNEILEEEKTESKREINQKLEYFSKAKHEGDARCGTEDVCDDHEITKEHDEKVKESVSIQMDVTDDLDLTHSSDTTSEDVKLPSSTYKEAVLLLEQLTVDHTGSAILLKIQNILLKYEQIIEHEKNRYAAVSREVRKLESEKEESKLIAEETQDLKSMLAHQEVEWKSDIQSLKFTLKQEEEKRLRVETLYEKTREKLRKKEEQYCKEMEEKQQLELQSRNLEMELVTLRKLLKQVEDERDETQRQLSQEKSARALQEGILNNHLWRQKELEEETRRTIGKSSDESDTEREKDLLYKNQLLQDEIAMLRLELDQIRRRHEEEEGKYLEENETLKEKNEDLQKELKLNEEALTQTVFQYNGQLNLLKTESAMLTSKLEQTKESKDRLETEIESFRSRLNTTVQELERHQSSKSDVERTLQRERDEWLRLQDKLHHDLSDVREANKSLSQQLSKAESKANSLENELHQLKQTLREKTLVLEMTQKELSQTQSQAKEYDHARQLEKDQVNKLIIKQESMQERLAQLQSENLLLRQQLEDLQNKGIIKEKVVNDVQDRFNDIFNKLRADTEKQVYLVEERNKELNAKCIDLREQVFKYETDKIEREGMIRQLQQELADALKKQSMSEASLEVTTRYRSDLEEDKLHLQKELEKSKIKVHNCESERKKVKKLIELKRPVELRLDQEMRRNLELQKDFKRYAFLMCFFFPYVQVAELSQQLDMESKKSMQLEAQNRDLREELSTLHGNCEKLEKTKCQLKEEVAKLQRHLETNMVDHSQIEQYKREVDERAGQEIRQKLQEVNLFLQAQAASQDRLEHIRASHHASLRNQLKDRIRDLECELDKIKNTQQDSTFPKESVQAEVEKYKELYLEEVKTRRCLAKKLERANERLEETNAKLLRERHKSKSLITSSIVSGGLAATPVLYSTALGHLGNHLGLNRSLSLGESFLSPTENTLSSRNRVAAFVAKVSILKYHSQLLLKRTHCEREIKRRPGGVGSTEEEWERKDPEMGARC</sequence>
<feature type="coiled-coil region" evidence="3">
    <location>
        <begin position="353"/>
        <end position="485"/>
    </location>
</feature>
<evidence type="ECO:0000313" key="7">
    <source>
        <dbReference type="Ensembl" id="ENSCUSP00005023391.1"/>
    </source>
</evidence>
<keyword evidence="1 3" id="KW-0175">Coiled coil</keyword>